<dbReference type="GO" id="GO:0016758">
    <property type="term" value="F:hexosyltransferase activity"/>
    <property type="evidence" value="ECO:0007669"/>
    <property type="project" value="InterPro"/>
</dbReference>
<organism evidence="3 4">
    <name type="scientific">Aphanomyces stellatus</name>
    <dbReference type="NCBI Taxonomy" id="120398"/>
    <lineage>
        <taxon>Eukaryota</taxon>
        <taxon>Sar</taxon>
        <taxon>Stramenopiles</taxon>
        <taxon>Oomycota</taxon>
        <taxon>Saprolegniomycetes</taxon>
        <taxon>Saprolegniales</taxon>
        <taxon>Verrucalvaceae</taxon>
        <taxon>Aphanomyces</taxon>
    </lineage>
</organism>
<dbReference type="Proteomes" id="UP000332933">
    <property type="component" value="Unassembled WGS sequence"/>
</dbReference>
<evidence type="ECO:0000313" key="3">
    <source>
        <dbReference type="EMBL" id="VFT83910.1"/>
    </source>
</evidence>
<protein>
    <submittedName>
        <fullName evidence="3">Aste57867_6958 protein</fullName>
    </submittedName>
</protein>
<dbReference type="InterPro" id="IPR007235">
    <property type="entry name" value="Glyco_trans_28_C"/>
</dbReference>
<keyword evidence="4" id="KW-1185">Reference proteome</keyword>
<evidence type="ECO:0000259" key="1">
    <source>
        <dbReference type="Pfam" id="PF04101"/>
    </source>
</evidence>
<proteinExistence type="predicted"/>
<dbReference type="GO" id="GO:0043541">
    <property type="term" value="C:UDP-N-acetylglucosamine transferase complex"/>
    <property type="evidence" value="ECO:0007669"/>
    <property type="project" value="TreeGrafter"/>
</dbReference>
<dbReference type="EMBL" id="VJMH01003490">
    <property type="protein sequence ID" value="KAF0705801.1"/>
    <property type="molecule type" value="Genomic_DNA"/>
</dbReference>
<reference evidence="2" key="2">
    <citation type="submission" date="2019-06" db="EMBL/GenBank/DDBJ databases">
        <title>Genomics analysis of Aphanomyces spp. identifies a new class of oomycete effector associated with host adaptation.</title>
        <authorList>
            <person name="Gaulin E."/>
        </authorList>
    </citation>
    <scope>NUCLEOTIDE SEQUENCE</scope>
    <source>
        <strain evidence="2">CBS 578.67</strain>
    </source>
</reference>
<evidence type="ECO:0000313" key="4">
    <source>
        <dbReference type="Proteomes" id="UP000332933"/>
    </source>
</evidence>
<dbReference type="EMBL" id="CAADRA010003502">
    <property type="protein sequence ID" value="VFT83910.1"/>
    <property type="molecule type" value="Genomic_DNA"/>
</dbReference>
<evidence type="ECO:0000313" key="2">
    <source>
        <dbReference type="EMBL" id="KAF0705801.1"/>
    </source>
</evidence>
<dbReference type="InterPro" id="IPR052474">
    <property type="entry name" value="UDP-GlcNAc_transferase"/>
</dbReference>
<dbReference type="GO" id="GO:0006488">
    <property type="term" value="P:dolichol-linked oligosaccharide biosynthetic process"/>
    <property type="evidence" value="ECO:0007669"/>
    <property type="project" value="TreeGrafter"/>
</dbReference>
<dbReference type="OrthoDB" id="20273at2759"/>
<sequence>MPVVFVTVGTTCFDEMIQAVDTPEVLSILAKRGYTEVVFQIGRGEYEPKATSHGGDDGSRLTTTCYRFNPQYKDDIRRASLVLSHAGAGSIMDTLMEKKHLIVIPNNKLMDNHQEELAVALAERHHLVPTTCALLAKCIASVNLDALIPYPAIDEDAFPACVDAMMQGGPKQA</sequence>
<dbReference type="PANTHER" id="PTHR47043:SF1">
    <property type="entry name" value="UDP-N-ACETYLGLUCOSAMINE TRANSFERASE SUBUNIT ALG13"/>
    <property type="match status" value="1"/>
</dbReference>
<dbReference type="PANTHER" id="PTHR47043">
    <property type="entry name" value="UDP-N-ACETYLGLUCOSAMINE TRANSFERASE SUBUNIT ALG13"/>
    <property type="match status" value="1"/>
</dbReference>
<reference evidence="3 4" key="1">
    <citation type="submission" date="2019-03" db="EMBL/GenBank/DDBJ databases">
        <authorList>
            <person name="Gaulin E."/>
            <person name="Dumas B."/>
        </authorList>
    </citation>
    <scope>NUCLEOTIDE SEQUENCE [LARGE SCALE GENOMIC DNA]</scope>
    <source>
        <strain evidence="3">CBS 568.67</strain>
    </source>
</reference>
<dbReference type="Pfam" id="PF04101">
    <property type="entry name" value="Glyco_tran_28_C"/>
    <property type="match status" value="1"/>
</dbReference>
<gene>
    <name evidence="3" type="primary">Aste57867_6958</name>
    <name evidence="2" type="ORF">As57867_006936</name>
    <name evidence="3" type="ORF">ASTE57867_6958</name>
</gene>
<dbReference type="SUPFAM" id="SSF53756">
    <property type="entry name" value="UDP-Glycosyltransferase/glycogen phosphorylase"/>
    <property type="match status" value="1"/>
</dbReference>
<accession>A0A485KFB1</accession>
<dbReference type="Gene3D" id="3.40.50.2000">
    <property type="entry name" value="Glycogen Phosphorylase B"/>
    <property type="match status" value="1"/>
</dbReference>
<name>A0A485KFB1_9STRA</name>
<dbReference type="AlphaFoldDB" id="A0A485KFB1"/>
<feature type="domain" description="Glycosyl transferase family 28 C-terminal" evidence="1">
    <location>
        <begin position="3"/>
        <end position="145"/>
    </location>
</feature>